<dbReference type="SMART" id="SM00530">
    <property type="entry name" value="HTH_XRE"/>
    <property type="match status" value="1"/>
</dbReference>
<dbReference type="RefSeq" id="WP_259447130.1">
    <property type="nucleotide sequence ID" value="NZ_CP119520.1"/>
</dbReference>
<gene>
    <name evidence="2" type="ORF">NX786_00715</name>
</gene>
<dbReference type="InterPro" id="IPR010982">
    <property type="entry name" value="Lambda_DNA-bd_dom_sf"/>
</dbReference>
<proteinExistence type="predicted"/>
<dbReference type="Proteomes" id="UP001165263">
    <property type="component" value="Unassembled WGS sequence"/>
</dbReference>
<dbReference type="Pfam" id="PF01381">
    <property type="entry name" value="HTH_3"/>
    <property type="match status" value="1"/>
</dbReference>
<dbReference type="CDD" id="cd00093">
    <property type="entry name" value="HTH_XRE"/>
    <property type="match status" value="1"/>
</dbReference>
<comment type="caution">
    <text evidence="2">The sequence shown here is derived from an EMBL/GenBank/DDBJ whole genome shotgun (WGS) entry which is preliminary data.</text>
</comment>
<dbReference type="SUPFAM" id="SSF47413">
    <property type="entry name" value="lambda repressor-like DNA-binding domains"/>
    <property type="match status" value="1"/>
</dbReference>
<dbReference type="Gene3D" id="1.10.260.40">
    <property type="entry name" value="lambda repressor-like DNA-binding domains"/>
    <property type="match status" value="1"/>
</dbReference>
<dbReference type="EMBL" id="JANUHC010000001">
    <property type="protein sequence ID" value="MCS0627869.1"/>
    <property type="molecule type" value="Genomic_DNA"/>
</dbReference>
<accession>A0ABT2BRX4</accession>
<sequence>MKQQNQFGSAFRAVRLARGLTQEDFAHHSGRTYISELERGIKQPTLQKIDDLVVPLEVHPLTLIALAYLKQWDVMCCEDLLGKVRDELGEILAASLRS</sequence>
<evidence type="ECO:0000313" key="3">
    <source>
        <dbReference type="Proteomes" id="UP001165263"/>
    </source>
</evidence>
<evidence type="ECO:0000259" key="1">
    <source>
        <dbReference type="PROSITE" id="PS50943"/>
    </source>
</evidence>
<evidence type="ECO:0000313" key="2">
    <source>
        <dbReference type="EMBL" id="MCS0627869.1"/>
    </source>
</evidence>
<dbReference type="PROSITE" id="PS50943">
    <property type="entry name" value="HTH_CROC1"/>
    <property type="match status" value="1"/>
</dbReference>
<dbReference type="InterPro" id="IPR001387">
    <property type="entry name" value="Cro/C1-type_HTH"/>
</dbReference>
<protein>
    <submittedName>
        <fullName evidence="2">Helix-turn-helix domain-containing protein</fullName>
    </submittedName>
</protein>
<reference evidence="2" key="1">
    <citation type="submission" date="2022-08" db="EMBL/GenBank/DDBJ databases">
        <title>Reclassification of Massilia species as members of the genera Telluria, Duganella, Pseudoduganella, Mokoshia gen. nov. and Zemynaea gen. nov. using orthogonal and non-orthogonal genome-based approaches.</title>
        <authorList>
            <person name="Bowman J.P."/>
        </authorList>
    </citation>
    <scope>NUCLEOTIDE SEQUENCE</scope>
    <source>
        <strain evidence="2">LMG 11547</strain>
    </source>
</reference>
<feature type="domain" description="HTH cro/C1-type" evidence="1">
    <location>
        <begin position="11"/>
        <end position="63"/>
    </location>
</feature>
<keyword evidence="3" id="KW-1185">Reference proteome</keyword>
<name>A0ABT2BRX4_9BURK</name>
<organism evidence="2 3">
    <name type="scientific">Telluria mixta</name>
    <dbReference type="NCBI Taxonomy" id="34071"/>
    <lineage>
        <taxon>Bacteria</taxon>
        <taxon>Pseudomonadati</taxon>
        <taxon>Pseudomonadota</taxon>
        <taxon>Betaproteobacteria</taxon>
        <taxon>Burkholderiales</taxon>
        <taxon>Oxalobacteraceae</taxon>
        <taxon>Telluria group</taxon>
        <taxon>Telluria</taxon>
    </lineage>
</organism>